<dbReference type="SUPFAM" id="SSF57256">
    <property type="entry name" value="Elafin-like"/>
    <property type="match status" value="1"/>
</dbReference>
<dbReference type="Gene3D" id="4.10.75.10">
    <property type="entry name" value="Elafin-like"/>
    <property type="match status" value="1"/>
</dbReference>
<evidence type="ECO:0000259" key="1">
    <source>
        <dbReference type="PROSITE" id="PS51390"/>
    </source>
</evidence>
<dbReference type="GO" id="GO:0005576">
    <property type="term" value="C:extracellular region"/>
    <property type="evidence" value="ECO:0007669"/>
    <property type="project" value="InterPro"/>
</dbReference>
<dbReference type="InterPro" id="IPR008197">
    <property type="entry name" value="WAP_dom"/>
</dbReference>
<dbReference type="InterPro" id="IPR036645">
    <property type="entry name" value="Elafin-like_sf"/>
</dbReference>
<evidence type="ECO:0000313" key="2">
    <source>
        <dbReference type="Ensembl" id="ENSGWIP00000004199.1"/>
    </source>
</evidence>
<evidence type="ECO:0000313" key="3">
    <source>
        <dbReference type="Proteomes" id="UP000694680"/>
    </source>
</evidence>
<dbReference type="AlphaFoldDB" id="A0A8C5DJJ3"/>
<reference evidence="2" key="2">
    <citation type="submission" date="2025-08" db="UniProtKB">
        <authorList>
            <consortium name="Ensembl"/>
        </authorList>
    </citation>
    <scope>IDENTIFICATION</scope>
</reference>
<reference evidence="2" key="3">
    <citation type="submission" date="2025-09" db="UniProtKB">
        <authorList>
            <consortium name="Ensembl"/>
        </authorList>
    </citation>
    <scope>IDENTIFICATION</scope>
</reference>
<dbReference type="Pfam" id="PF00095">
    <property type="entry name" value="WAP"/>
    <property type="match status" value="1"/>
</dbReference>
<dbReference type="Ensembl" id="ENSGWIT00000004506.1">
    <property type="protein sequence ID" value="ENSGWIP00000004199.1"/>
    <property type="gene ID" value="ENSGWIG00000002252.1"/>
</dbReference>
<reference evidence="2" key="1">
    <citation type="submission" date="2020-06" db="EMBL/GenBank/DDBJ databases">
        <authorList>
            <consortium name="Wellcome Sanger Institute Data Sharing"/>
        </authorList>
    </citation>
    <scope>NUCLEOTIDE SEQUENCE [LARGE SCALE GENOMIC DNA]</scope>
</reference>
<organism evidence="2 3">
    <name type="scientific">Gouania willdenowi</name>
    <name type="common">Blunt-snouted clingfish</name>
    <name type="synonym">Lepadogaster willdenowi</name>
    <dbReference type="NCBI Taxonomy" id="441366"/>
    <lineage>
        <taxon>Eukaryota</taxon>
        <taxon>Metazoa</taxon>
        <taxon>Chordata</taxon>
        <taxon>Craniata</taxon>
        <taxon>Vertebrata</taxon>
        <taxon>Euteleostomi</taxon>
        <taxon>Actinopterygii</taxon>
        <taxon>Neopterygii</taxon>
        <taxon>Teleostei</taxon>
        <taxon>Neoteleostei</taxon>
        <taxon>Acanthomorphata</taxon>
        <taxon>Ovalentaria</taxon>
        <taxon>Blenniimorphae</taxon>
        <taxon>Blenniiformes</taxon>
        <taxon>Gobiesocoidei</taxon>
        <taxon>Gobiesocidae</taxon>
        <taxon>Gobiesocinae</taxon>
        <taxon>Gouania</taxon>
    </lineage>
</organism>
<dbReference type="Proteomes" id="UP000694680">
    <property type="component" value="Chromosome 7"/>
</dbReference>
<feature type="domain" description="WAP" evidence="1">
    <location>
        <begin position="87"/>
        <end position="137"/>
    </location>
</feature>
<name>A0A8C5DJJ3_GOUWI</name>
<protein>
    <recommendedName>
        <fullName evidence="1">WAP domain-containing protein</fullName>
    </recommendedName>
</protein>
<dbReference type="GO" id="GO:0030414">
    <property type="term" value="F:peptidase inhibitor activity"/>
    <property type="evidence" value="ECO:0007669"/>
    <property type="project" value="InterPro"/>
</dbReference>
<keyword evidence="3" id="KW-1185">Reference proteome</keyword>
<proteinExistence type="predicted"/>
<dbReference type="SMART" id="SM00217">
    <property type="entry name" value="WAP"/>
    <property type="match status" value="1"/>
</dbReference>
<sequence length="143" mass="16424">MRFFIPQINQERALVSCFTLILLFVMIGENVTMTMIALEKRSAATLAVDKDQIYKCHVLYCSVFVEKQGLFFFSSKKHFLLIHILHLSDKQGTCPRELLHIDSSRCHDWKKCDNDYDCPGEEKCCNTRCGQRCGNLAPQTGDL</sequence>
<dbReference type="PROSITE" id="PS51390">
    <property type="entry name" value="WAP"/>
    <property type="match status" value="1"/>
</dbReference>
<accession>A0A8C5DJJ3</accession>